<dbReference type="PANTHER" id="PTHR12945">
    <property type="entry name" value="TRANSLATION INITIATION FACTOR EIF3-RELATED"/>
    <property type="match status" value="1"/>
</dbReference>
<dbReference type="GO" id="GO:0030488">
    <property type="term" value="P:tRNA methylation"/>
    <property type="evidence" value="ECO:0007669"/>
    <property type="project" value="InterPro"/>
</dbReference>
<evidence type="ECO:0000256" key="6">
    <source>
        <dbReference type="ARBA" id="ARBA00032319"/>
    </source>
</evidence>
<comment type="subcellular location">
    <subcellularLocation>
        <location evidence="1">Nucleus</location>
    </subcellularLocation>
</comment>
<reference evidence="10" key="2">
    <citation type="submission" date="2020-04" db="EMBL/GenBank/DDBJ databases">
        <authorList>
            <consortium name="NCBI Genome Project"/>
        </authorList>
    </citation>
    <scope>NUCLEOTIDE SEQUENCE</scope>
    <source>
        <strain evidence="10">CBS 781.70</strain>
    </source>
</reference>
<evidence type="ECO:0000256" key="4">
    <source>
        <dbReference type="ARBA" id="ARBA00022694"/>
    </source>
</evidence>
<keyword evidence="5" id="KW-0539">Nucleus</keyword>
<dbReference type="PANTHER" id="PTHR12945:SF0">
    <property type="entry name" value="TRNA (ADENINE(58)-N(1))-METHYLTRANSFERASE NON-CATALYTIC SUBUNIT TRM6"/>
    <property type="match status" value="1"/>
</dbReference>
<keyword evidence="4" id="KW-0819">tRNA processing</keyword>
<gene>
    <name evidence="8 10" type="ORF">P152DRAFT_437170</name>
</gene>
<protein>
    <recommendedName>
        <fullName evidence="3">tRNA (adenine(58)-N(1))-methyltransferase non-catalytic subunit TRM6</fullName>
    </recommendedName>
    <alternativeName>
        <fullName evidence="6">tRNA(m1A58)-methyltransferase subunit TRM6</fullName>
    </alternativeName>
</protein>
<evidence type="ECO:0000256" key="7">
    <source>
        <dbReference type="SAM" id="MobiDB-lite"/>
    </source>
</evidence>
<reference evidence="8 10" key="1">
    <citation type="submission" date="2020-01" db="EMBL/GenBank/DDBJ databases">
        <authorList>
            <consortium name="DOE Joint Genome Institute"/>
            <person name="Haridas S."/>
            <person name="Albert R."/>
            <person name="Binder M."/>
            <person name="Bloem J."/>
            <person name="Labutti K."/>
            <person name="Salamov A."/>
            <person name="Andreopoulos B."/>
            <person name="Baker S.E."/>
            <person name="Barry K."/>
            <person name="Bills G."/>
            <person name="Bluhm B.H."/>
            <person name="Cannon C."/>
            <person name="Castanera R."/>
            <person name="Culley D.E."/>
            <person name="Daum C."/>
            <person name="Ezra D."/>
            <person name="Gonzalez J.B."/>
            <person name="Henrissat B."/>
            <person name="Kuo A."/>
            <person name="Liang C."/>
            <person name="Lipzen A."/>
            <person name="Lutzoni F."/>
            <person name="Magnuson J."/>
            <person name="Mondo S."/>
            <person name="Nolan M."/>
            <person name="Ohm R."/>
            <person name="Pangilinan J."/>
            <person name="Park H.-J."/>
            <person name="Ramirez L."/>
            <person name="Alfaro M."/>
            <person name="Sun H."/>
            <person name="Tritt A."/>
            <person name="Yoshinaga Y."/>
            <person name="Zwiers L.-H."/>
            <person name="Turgeon B.G."/>
            <person name="Goodwin S.B."/>
            <person name="Spatafora J.W."/>
            <person name="Crous P.W."/>
            <person name="Grigoriev I.V."/>
        </authorList>
    </citation>
    <scope>NUCLEOTIDE SEQUENCE</scope>
    <source>
        <strain evidence="8 10">CBS 781.70</strain>
    </source>
</reference>
<evidence type="ECO:0000256" key="1">
    <source>
        <dbReference type="ARBA" id="ARBA00004123"/>
    </source>
</evidence>
<dbReference type="AlphaFoldDB" id="A0A6G1G211"/>
<dbReference type="GeneID" id="54418144"/>
<evidence type="ECO:0000313" key="8">
    <source>
        <dbReference type="EMBL" id="KAF1812094.1"/>
    </source>
</evidence>
<organism evidence="8">
    <name type="scientific">Eremomyces bilateralis CBS 781.70</name>
    <dbReference type="NCBI Taxonomy" id="1392243"/>
    <lineage>
        <taxon>Eukaryota</taxon>
        <taxon>Fungi</taxon>
        <taxon>Dikarya</taxon>
        <taxon>Ascomycota</taxon>
        <taxon>Pezizomycotina</taxon>
        <taxon>Dothideomycetes</taxon>
        <taxon>Dothideomycetes incertae sedis</taxon>
        <taxon>Eremomycetales</taxon>
        <taxon>Eremomycetaceae</taxon>
        <taxon>Eremomyces</taxon>
    </lineage>
</organism>
<dbReference type="EMBL" id="ML975159">
    <property type="protein sequence ID" value="KAF1812094.1"/>
    <property type="molecule type" value="Genomic_DNA"/>
</dbReference>
<dbReference type="OrthoDB" id="10254665at2759"/>
<reference evidence="10" key="3">
    <citation type="submission" date="2025-04" db="UniProtKB">
        <authorList>
            <consortium name="RefSeq"/>
        </authorList>
    </citation>
    <scope>IDENTIFICATION</scope>
    <source>
        <strain evidence="10">CBS 781.70</strain>
    </source>
</reference>
<feature type="region of interest" description="Disordered" evidence="7">
    <location>
        <begin position="76"/>
        <end position="99"/>
    </location>
</feature>
<dbReference type="Pfam" id="PF04189">
    <property type="entry name" value="Gcd10p"/>
    <property type="match status" value="1"/>
</dbReference>
<feature type="region of interest" description="Disordered" evidence="7">
    <location>
        <begin position="490"/>
        <end position="516"/>
    </location>
</feature>
<accession>A0A6G1G211</accession>
<comment type="similarity">
    <text evidence="2">Belongs to the TRM6/GCD10 family.</text>
</comment>
<proteinExistence type="inferred from homology"/>
<evidence type="ECO:0000256" key="2">
    <source>
        <dbReference type="ARBA" id="ARBA00008320"/>
    </source>
</evidence>
<dbReference type="RefSeq" id="XP_033533725.1">
    <property type="nucleotide sequence ID" value="XM_033677574.1"/>
</dbReference>
<evidence type="ECO:0000313" key="10">
    <source>
        <dbReference type="RefSeq" id="XP_033533725.1"/>
    </source>
</evidence>
<feature type="compositionally biased region" description="Basic and acidic residues" evidence="7">
    <location>
        <begin position="76"/>
        <end position="86"/>
    </location>
</feature>
<dbReference type="Proteomes" id="UP000504638">
    <property type="component" value="Unplaced"/>
</dbReference>
<feature type="compositionally biased region" description="Acidic residues" evidence="7">
    <location>
        <begin position="87"/>
        <end position="98"/>
    </location>
</feature>
<evidence type="ECO:0000256" key="5">
    <source>
        <dbReference type="ARBA" id="ARBA00023242"/>
    </source>
</evidence>
<feature type="region of interest" description="Disordered" evidence="7">
    <location>
        <begin position="573"/>
        <end position="621"/>
    </location>
</feature>
<evidence type="ECO:0000313" key="9">
    <source>
        <dbReference type="Proteomes" id="UP000504638"/>
    </source>
</evidence>
<dbReference type="GO" id="GO:0031515">
    <property type="term" value="C:tRNA (m1A) methyltransferase complex"/>
    <property type="evidence" value="ECO:0007669"/>
    <property type="project" value="InterPro"/>
</dbReference>
<feature type="region of interest" description="Disordered" evidence="7">
    <location>
        <begin position="263"/>
        <end position="330"/>
    </location>
</feature>
<feature type="compositionally biased region" description="Basic and acidic residues" evidence="7">
    <location>
        <begin position="602"/>
        <end position="613"/>
    </location>
</feature>
<sequence>MNSCIEPDTYVILRLPSEQLRIVEVKPDTLITIPKLGSFPTNLIIGRPFHFTYELHERRPDEPFSRLRVVPANELHGDALSSRDDAPDGVDDGSDEPETGAQFDIVADDGSVLMRNNRLTVDDASRQHLTHEEIEELKKVGTGSGIELIKTIMASHAALGEKTEFSLAKYTLRKSRKYLKRFTILPLDVTNLAESILEREAPKIMELREETVALACAWSNAHWSEGTGEEMTGRWLVIDDSGGLVVAALAERMGILYEDKTVELEDGDDGAPNEADANPDYTADTTRGTEPNEQQPNEANPAGETPNGHSTPRKPPRPRPDGLPLNRSHPAAMSATTNTLTLLHPNHQPNIGLLQYFGYDNSAPVSSHPLYTHLRTVSWLQLLHPSEDPTYIEPDVVSEDTLAAMKSGKRGNYYRKRRRWQRVKAVVDETRGGGFDGLVVASFTDPKEILKHTVPLLSGGAKVVMYSPNVEPLTEVVDLYSKERKAAYLELKREPETKTTQNGGHPESHDDDAEKEMDADFPVDPMLLLAPTLQTVRVRDWQVLPGRTHPMMTSRGGAEGYVLTATRVIPHSGAVEARGNASKRRKTEASAGPSEVDSDAGIEARAKRGKLETGSEMEVEV</sequence>
<dbReference type="GO" id="GO:0005634">
    <property type="term" value="C:nucleus"/>
    <property type="evidence" value="ECO:0007669"/>
    <property type="project" value="UniProtKB-SubCell"/>
</dbReference>
<name>A0A6G1G211_9PEZI</name>
<keyword evidence="9" id="KW-1185">Reference proteome</keyword>
<evidence type="ECO:0000256" key="3">
    <source>
        <dbReference type="ARBA" id="ARBA00021704"/>
    </source>
</evidence>
<feature type="compositionally biased region" description="Polar residues" evidence="7">
    <location>
        <begin position="283"/>
        <end position="298"/>
    </location>
</feature>
<dbReference type="InterPro" id="IPR017423">
    <property type="entry name" value="TRM6"/>
</dbReference>